<keyword evidence="4" id="KW-1185">Reference proteome</keyword>
<name>A0A180H0L6_PUCT1</name>
<protein>
    <submittedName>
        <fullName evidence="2 3">Uncharacterized protein</fullName>
    </submittedName>
</protein>
<evidence type="ECO:0000256" key="1">
    <source>
        <dbReference type="SAM" id="MobiDB-lite"/>
    </source>
</evidence>
<dbReference type="OrthoDB" id="10435382at2759"/>
<gene>
    <name evidence="2" type="ORF">PTTG_25822</name>
</gene>
<evidence type="ECO:0000313" key="4">
    <source>
        <dbReference type="Proteomes" id="UP000005240"/>
    </source>
</evidence>
<feature type="compositionally biased region" description="Polar residues" evidence="1">
    <location>
        <begin position="1"/>
        <end position="20"/>
    </location>
</feature>
<accession>A0A180H0L6</accession>
<dbReference type="EnsemblFungi" id="PTTG_25822-t43_1">
    <property type="protein sequence ID" value="PTTG_25822-t43_1-p1"/>
    <property type="gene ID" value="PTTG_25822"/>
</dbReference>
<proteinExistence type="predicted"/>
<dbReference type="EMBL" id="ADAS02000009">
    <property type="protein sequence ID" value="OAV98149.1"/>
    <property type="molecule type" value="Genomic_DNA"/>
</dbReference>
<reference evidence="3 4" key="3">
    <citation type="journal article" date="2017" name="G3 (Bethesda)">
        <title>Comparative analysis highlights variable genome content of wheat rusts and divergence of the mating loci.</title>
        <authorList>
            <person name="Cuomo C.A."/>
            <person name="Bakkeren G."/>
            <person name="Khalil H.B."/>
            <person name="Panwar V."/>
            <person name="Joly D."/>
            <person name="Linning R."/>
            <person name="Sakthikumar S."/>
            <person name="Song X."/>
            <person name="Adiconis X."/>
            <person name="Fan L."/>
            <person name="Goldberg J.M."/>
            <person name="Levin J.Z."/>
            <person name="Young S."/>
            <person name="Zeng Q."/>
            <person name="Anikster Y."/>
            <person name="Bruce M."/>
            <person name="Wang M."/>
            <person name="Yin C."/>
            <person name="McCallum B."/>
            <person name="Szabo L.J."/>
            <person name="Hulbert S."/>
            <person name="Chen X."/>
            <person name="Fellers J.P."/>
        </authorList>
    </citation>
    <scope>NUCLEOTIDE SEQUENCE</scope>
    <source>
        <strain evidence="3">isolate 1-1 / race 1 (BBBD)</strain>
        <strain evidence="4">Isolate 1-1 / race 1 (BBBD)</strain>
    </source>
</reference>
<organism evidence="2">
    <name type="scientific">Puccinia triticina (isolate 1-1 / race 1 (BBBD))</name>
    <name type="common">Brown leaf rust fungus</name>
    <dbReference type="NCBI Taxonomy" id="630390"/>
    <lineage>
        <taxon>Eukaryota</taxon>
        <taxon>Fungi</taxon>
        <taxon>Dikarya</taxon>
        <taxon>Basidiomycota</taxon>
        <taxon>Pucciniomycotina</taxon>
        <taxon>Pucciniomycetes</taxon>
        <taxon>Pucciniales</taxon>
        <taxon>Pucciniaceae</taxon>
        <taxon>Puccinia</taxon>
    </lineage>
</organism>
<reference evidence="2" key="1">
    <citation type="submission" date="2009-11" db="EMBL/GenBank/DDBJ databases">
        <authorList>
            <consortium name="The Broad Institute Genome Sequencing Platform"/>
            <person name="Ward D."/>
            <person name="Feldgarden M."/>
            <person name="Earl A."/>
            <person name="Young S.K."/>
            <person name="Zeng Q."/>
            <person name="Koehrsen M."/>
            <person name="Alvarado L."/>
            <person name="Berlin A."/>
            <person name="Bochicchio J."/>
            <person name="Borenstein D."/>
            <person name="Chapman S.B."/>
            <person name="Chen Z."/>
            <person name="Engels R."/>
            <person name="Freedman E."/>
            <person name="Gellesch M."/>
            <person name="Goldberg J."/>
            <person name="Griggs A."/>
            <person name="Gujja S."/>
            <person name="Heilman E."/>
            <person name="Heiman D."/>
            <person name="Hepburn T."/>
            <person name="Howarth C."/>
            <person name="Jen D."/>
            <person name="Larson L."/>
            <person name="Lewis B."/>
            <person name="Mehta T."/>
            <person name="Park D."/>
            <person name="Pearson M."/>
            <person name="Roberts A."/>
            <person name="Saif S."/>
            <person name="Shea T."/>
            <person name="Shenoy N."/>
            <person name="Sisk P."/>
            <person name="Stolte C."/>
            <person name="Sykes S."/>
            <person name="Thomson T."/>
            <person name="Walk T."/>
            <person name="White J."/>
            <person name="Yandava C."/>
            <person name="Izard J."/>
            <person name="Baranova O.V."/>
            <person name="Blanton J.M."/>
            <person name="Tanner A.C."/>
            <person name="Dewhirst F.E."/>
            <person name="Haas B."/>
            <person name="Nusbaum C."/>
            <person name="Birren B."/>
        </authorList>
    </citation>
    <scope>NUCLEOTIDE SEQUENCE [LARGE SCALE GENOMIC DNA]</scope>
    <source>
        <strain evidence="2">1-1 BBBD Race 1</strain>
    </source>
</reference>
<evidence type="ECO:0000313" key="2">
    <source>
        <dbReference type="EMBL" id="OAV98149.1"/>
    </source>
</evidence>
<feature type="compositionally biased region" description="Low complexity" evidence="1">
    <location>
        <begin position="21"/>
        <end position="33"/>
    </location>
</feature>
<reference evidence="3" key="4">
    <citation type="submission" date="2025-05" db="UniProtKB">
        <authorList>
            <consortium name="EnsemblFungi"/>
        </authorList>
    </citation>
    <scope>IDENTIFICATION</scope>
    <source>
        <strain evidence="3">isolate 1-1 / race 1 (BBBD)</strain>
    </source>
</reference>
<dbReference type="AlphaFoldDB" id="A0A180H0L6"/>
<dbReference type="VEuPathDB" id="FungiDB:PTTG_25822"/>
<evidence type="ECO:0000313" key="3">
    <source>
        <dbReference type="EnsemblFungi" id="PTTG_25822-t43_1-p1"/>
    </source>
</evidence>
<sequence length="73" mass="7628">MSIVGSQTTNYTTGSGPSNMTSSSTTQTPPAASLAMKAKMAELNADTARAVQYLLGFQIGSIIVSRQEIIVCE</sequence>
<dbReference type="Proteomes" id="UP000005240">
    <property type="component" value="Unassembled WGS sequence"/>
</dbReference>
<reference evidence="2" key="2">
    <citation type="submission" date="2016-05" db="EMBL/GenBank/DDBJ databases">
        <title>Comparative analysis highlights variable genome content of wheat rusts and divergence of the mating loci.</title>
        <authorList>
            <person name="Cuomo C.A."/>
            <person name="Bakkeren G."/>
            <person name="Szabo L."/>
            <person name="Khalil H."/>
            <person name="Joly D."/>
            <person name="Goldberg J."/>
            <person name="Young S."/>
            <person name="Zeng Q."/>
            <person name="Fellers J."/>
        </authorList>
    </citation>
    <scope>NUCLEOTIDE SEQUENCE [LARGE SCALE GENOMIC DNA]</scope>
    <source>
        <strain evidence="2">1-1 BBBD Race 1</strain>
    </source>
</reference>
<feature type="region of interest" description="Disordered" evidence="1">
    <location>
        <begin position="1"/>
        <end position="33"/>
    </location>
</feature>